<accession>A0ABS5A4Q0</accession>
<dbReference type="Pfam" id="PF19457">
    <property type="entry name" value="DUF5994"/>
    <property type="match status" value="1"/>
</dbReference>
<proteinExistence type="predicted"/>
<name>A0ABS5A4Q0_9PSEU</name>
<gene>
    <name evidence="2" type="ORF">JOF53_000426</name>
</gene>
<sequence>MDSRPLSAAPEPTPPPYRPELRLAMKPGTADRGLVDGGWWPWTTEPVAEFPALVMALSSWVGPARQVGYRPDAWGLAEPRLTVEDWVVRLVGSPFLPAGTVTLTGPNLKRVRLVVVPPDTPSGLARAVLRSAAGKHTTASAEDILAANGVPLLPRTGTQ</sequence>
<reference evidence="2 3" key="1">
    <citation type="submission" date="2021-03" db="EMBL/GenBank/DDBJ databases">
        <title>Sequencing the genomes of 1000 actinobacteria strains.</title>
        <authorList>
            <person name="Klenk H.-P."/>
        </authorList>
    </citation>
    <scope>NUCLEOTIDE SEQUENCE [LARGE SCALE GENOMIC DNA]</scope>
    <source>
        <strain evidence="2 3">DSM 44580</strain>
    </source>
</reference>
<evidence type="ECO:0000313" key="2">
    <source>
        <dbReference type="EMBL" id="MBP2471554.1"/>
    </source>
</evidence>
<dbReference type="Proteomes" id="UP001519363">
    <property type="component" value="Unassembled WGS sequence"/>
</dbReference>
<protein>
    <submittedName>
        <fullName evidence="2">Uncharacterized protein</fullName>
    </submittedName>
</protein>
<evidence type="ECO:0000256" key="1">
    <source>
        <dbReference type="SAM" id="MobiDB-lite"/>
    </source>
</evidence>
<keyword evidence="3" id="KW-1185">Reference proteome</keyword>
<dbReference type="InterPro" id="IPR046036">
    <property type="entry name" value="DUF5994"/>
</dbReference>
<feature type="region of interest" description="Disordered" evidence="1">
    <location>
        <begin position="1"/>
        <end position="20"/>
    </location>
</feature>
<dbReference type="EMBL" id="JAGIOO010000001">
    <property type="protein sequence ID" value="MBP2471554.1"/>
    <property type="molecule type" value="Genomic_DNA"/>
</dbReference>
<dbReference type="RefSeq" id="WP_143342544.1">
    <property type="nucleotide sequence ID" value="NZ_JAGIOO010000001.1"/>
</dbReference>
<organism evidence="2 3">
    <name type="scientific">Crossiella equi</name>
    <dbReference type="NCBI Taxonomy" id="130796"/>
    <lineage>
        <taxon>Bacteria</taxon>
        <taxon>Bacillati</taxon>
        <taxon>Actinomycetota</taxon>
        <taxon>Actinomycetes</taxon>
        <taxon>Pseudonocardiales</taxon>
        <taxon>Pseudonocardiaceae</taxon>
        <taxon>Crossiella</taxon>
    </lineage>
</organism>
<evidence type="ECO:0000313" key="3">
    <source>
        <dbReference type="Proteomes" id="UP001519363"/>
    </source>
</evidence>
<comment type="caution">
    <text evidence="2">The sequence shown here is derived from an EMBL/GenBank/DDBJ whole genome shotgun (WGS) entry which is preliminary data.</text>
</comment>
<feature type="compositionally biased region" description="Low complexity" evidence="1">
    <location>
        <begin position="1"/>
        <end position="10"/>
    </location>
</feature>